<dbReference type="EMBL" id="BMXK01000006">
    <property type="protein sequence ID" value="GHD06148.1"/>
    <property type="molecule type" value="Genomic_DNA"/>
</dbReference>
<proteinExistence type="predicted"/>
<evidence type="ECO:0000256" key="1">
    <source>
        <dbReference type="SAM" id="MobiDB-lite"/>
    </source>
</evidence>
<gene>
    <name evidence="2" type="ORF">GCM10008096_15770</name>
</gene>
<sequence>MTETAPTHTGFTGALSFVPSKGWQPEHAREEVELLAAVPDAPFAPGPPRYTPAQAASTNTSATP</sequence>
<protein>
    <submittedName>
        <fullName evidence="2">Uncharacterized protein</fullName>
    </submittedName>
</protein>
<organism evidence="2 3">
    <name type="scientific">Zhihengliuella salsuginis</name>
    <dbReference type="NCBI Taxonomy" id="578222"/>
    <lineage>
        <taxon>Bacteria</taxon>
        <taxon>Bacillati</taxon>
        <taxon>Actinomycetota</taxon>
        <taxon>Actinomycetes</taxon>
        <taxon>Micrococcales</taxon>
        <taxon>Micrococcaceae</taxon>
        <taxon>Zhihengliuella</taxon>
    </lineage>
</organism>
<name>A0ABQ3GIX5_9MICC</name>
<evidence type="ECO:0000313" key="3">
    <source>
        <dbReference type="Proteomes" id="UP000642819"/>
    </source>
</evidence>
<keyword evidence="3" id="KW-1185">Reference proteome</keyword>
<feature type="compositionally biased region" description="Polar residues" evidence="1">
    <location>
        <begin position="54"/>
        <end position="64"/>
    </location>
</feature>
<comment type="caution">
    <text evidence="2">The sequence shown here is derived from an EMBL/GenBank/DDBJ whole genome shotgun (WGS) entry which is preliminary data.</text>
</comment>
<dbReference type="Proteomes" id="UP000642819">
    <property type="component" value="Unassembled WGS sequence"/>
</dbReference>
<feature type="region of interest" description="Disordered" evidence="1">
    <location>
        <begin position="40"/>
        <end position="64"/>
    </location>
</feature>
<evidence type="ECO:0000313" key="2">
    <source>
        <dbReference type="EMBL" id="GHD06148.1"/>
    </source>
</evidence>
<reference evidence="3" key="1">
    <citation type="journal article" date="2019" name="Int. J. Syst. Evol. Microbiol.">
        <title>The Global Catalogue of Microorganisms (GCM) 10K type strain sequencing project: providing services to taxonomists for standard genome sequencing and annotation.</title>
        <authorList>
            <consortium name="The Broad Institute Genomics Platform"/>
            <consortium name="The Broad Institute Genome Sequencing Center for Infectious Disease"/>
            <person name="Wu L."/>
            <person name="Ma J."/>
        </authorList>
    </citation>
    <scope>NUCLEOTIDE SEQUENCE [LARGE SCALE GENOMIC DNA]</scope>
    <source>
        <strain evidence="3">KCTC 19466</strain>
    </source>
</reference>
<accession>A0ABQ3GIX5</accession>
<dbReference type="RefSeq" id="WP_189349605.1">
    <property type="nucleotide sequence ID" value="NZ_BMXK01000006.1"/>
</dbReference>